<dbReference type="Pfam" id="PF00144">
    <property type="entry name" value="Beta-lactamase"/>
    <property type="match status" value="1"/>
</dbReference>
<dbReference type="PANTHER" id="PTHR43283:SF7">
    <property type="entry name" value="BETA-LACTAMASE-RELATED DOMAIN-CONTAINING PROTEIN"/>
    <property type="match status" value="1"/>
</dbReference>
<sequence>MRRLARSEAGVEGVGAGRLGVFVEALAASGQELQTLMLLRHGKVVLEQEWAPYRITDRHALYSISKSFTSMGVGLAIEDGLLGLDDQVVSFFGPADLPAEISDNLAAMRVRDLLTMTTGHTEDVVVAGSDTPRRQFLATEVAEKPGTLFVYNTGATFMLSAILQRVTGQKLLDYLKPRLFEPIGATEARWQETPDGINTGGWGLELNTESVAVFGQLLLDRGGDVIPAHWVEAATSKQVPNDNQDNPDWRKGYGFQFWRSRHNSYRADGAFGQFLVVLPEQDAVLVITSAAPNMQAVLEVIWEHLLPALEGPDDGVYAPTVDFDLKPPSLGKAAPGDGTTYVFEANQFGLLTARLDRDGSGTFSFDLGATGTVQDVVCREGDWAETRWRLGWLGDRLLTSATGDPFTASMRFAETPQLYTLTCRPDGDTITVDIHVNVGFGPADTTLIGRAG</sequence>
<dbReference type="EMBL" id="JBHLTC010000011">
    <property type="protein sequence ID" value="MFC0624440.1"/>
    <property type="molecule type" value="Genomic_DNA"/>
</dbReference>
<accession>A0ABV6QII6</accession>
<dbReference type="Proteomes" id="UP001589890">
    <property type="component" value="Unassembled WGS sequence"/>
</dbReference>
<keyword evidence="3" id="KW-1185">Reference proteome</keyword>
<feature type="domain" description="Beta-lactamase-related" evidence="1">
    <location>
        <begin position="36"/>
        <end position="292"/>
    </location>
</feature>
<organism evidence="2 3">
    <name type="scientific">Kribbella deserti</name>
    <dbReference type="NCBI Taxonomy" id="1926257"/>
    <lineage>
        <taxon>Bacteria</taxon>
        <taxon>Bacillati</taxon>
        <taxon>Actinomycetota</taxon>
        <taxon>Actinomycetes</taxon>
        <taxon>Propionibacteriales</taxon>
        <taxon>Kribbellaceae</taxon>
        <taxon>Kribbella</taxon>
    </lineage>
</organism>
<keyword evidence="2" id="KW-0378">Hydrolase</keyword>
<dbReference type="InterPro" id="IPR001466">
    <property type="entry name" value="Beta-lactam-related"/>
</dbReference>
<evidence type="ECO:0000313" key="3">
    <source>
        <dbReference type="Proteomes" id="UP001589890"/>
    </source>
</evidence>
<dbReference type="InterPro" id="IPR050789">
    <property type="entry name" value="Diverse_Enzym_Activities"/>
</dbReference>
<dbReference type="PANTHER" id="PTHR43283">
    <property type="entry name" value="BETA-LACTAMASE-RELATED"/>
    <property type="match status" value="1"/>
</dbReference>
<comment type="caution">
    <text evidence="2">The sequence shown here is derived from an EMBL/GenBank/DDBJ whole genome shotgun (WGS) entry which is preliminary data.</text>
</comment>
<protein>
    <submittedName>
        <fullName evidence="2">Serine hydrolase domain-containing protein</fullName>
        <ecNumber evidence="2">3.-.-.-</ecNumber>
    </submittedName>
</protein>
<dbReference type="SUPFAM" id="SSF56601">
    <property type="entry name" value="beta-lactamase/transpeptidase-like"/>
    <property type="match status" value="1"/>
</dbReference>
<proteinExistence type="predicted"/>
<reference evidence="2 3" key="1">
    <citation type="submission" date="2024-09" db="EMBL/GenBank/DDBJ databases">
        <authorList>
            <person name="Sun Q."/>
            <person name="Mori K."/>
        </authorList>
    </citation>
    <scope>NUCLEOTIDE SEQUENCE [LARGE SCALE GENOMIC DNA]</scope>
    <source>
        <strain evidence="2 3">CGMCC 1.15906</strain>
    </source>
</reference>
<name>A0ABV6QII6_9ACTN</name>
<dbReference type="RefSeq" id="WP_380045815.1">
    <property type="nucleotide sequence ID" value="NZ_JBHLTC010000011.1"/>
</dbReference>
<dbReference type="InterPro" id="IPR012338">
    <property type="entry name" value="Beta-lactam/transpept-like"/>
</dbReference>
<evidence type="ECO:0000259" key="1">
    <source>
        <dbReference type="Pfam" id="PF00144"/>
    </source>
</evidence>
<dbReference type="Gene3D" id="3.40.710.10">
    <property type="entry name" value="DD-peptidase/beta-lactamase superfamily"/>
    <property type="match status" value="1"/>
</dbReference>
<evidence type="ECO:0000313" key="2">
    <source>
        <dbReference type="EMBL" id="MFC0624440.1"/>
    </source>
</evidence>
<dbReference type="GO" id="GO:0016787">
    <property type="term" value="F:hydrolase activity"/>
    <property type="evidence" value="ECO:0007669"/>
    <property type="project" value="UniProtKB-KW"/>
</dbReference>
<gene>
    <name evidence="2" type="ORF">ACFFGN_10240</name>
</gene>
<dbReference type="EC" id="3.-.-.-" evidence="2"/>